<evidence type="ECO:0000256" key="3">
    <source>
        <dbReference type="ARBA" id="ARBA00022651"/>
    </source>
</evidence>
<feature type="domain" description="CBM2" evidence="12">
    <location>
        <begin position="375"/>
        <end position="487"/>
    </location>
</feature>
<dbReference type="Pfam" id="PF00553">
    <property type="entry name" value="CBM_2"/>
    <property type="match status" value="1"/>
</dbReference>
<evidence type="ECO:0000259" key="12">
    <source>
        <dbReference type="PROSITE" id="PS51173"/>
    </source>
</evidence>
<dbReference type="SMART" id="SM00637">
    <property type="entry name" value="CBD_II"/>
    <property type="match status" value="1"/>
</dbReference>
<comment type="catalytic activity">
    <reaction evidence="1 10">
        <text>Endohydrolysis of (1-&gt;4)-beta-D-xylosidic linkages in xylans.</text>
        <dbReference type="EC" id="3.2.1.8"/>
    </reaction>
</comment>
<feature type="active site" description="Nucleophile" evidence="9">
    <location>
        <position position="268"/>
    </location>
</feature>
<dbReference type="Gene3D" id="2.60.40.290">
    <property type="match status" value="1"/>
</dbReference>
<feature type="region of interest" description="Disordered" evidence="11">
    <location>
        <begin position="355"/>
        <end position="375"/>
    </location>
</feature>
<evidence type="ECO:0000313" key="15">
    <source>
        <dbReference type="Proteomes" id="UP000597444"/>
    </source>
</evidence>
<evidence type="ECO:0000259" key="13">
    <source>
        <dbReference type="PROSITE" id="PS51760"/>
    </source>
</evidence>
<dbReference type="GO" id="GO:0030247">
    <property type="term" value="F:polysaccharide binding"/>
    <property type="evidence" value="ECO:0007669"/>
    <property type="project" value="UniProtKB-UniRule"/>
</dbReference>
<evidence type="ECO:0000256" key="9">
    <source>
        <dbReference type="PROSITE-ProRule" id="PRU10061"/>
    </source>
</evidence>
<keyword evidence="4" id="KW-0732">Signal</keyword>
<evidence type="ECO:0000313" key="14">
    <source>
        <dbReference type="EMBL" id="GHO92100.1"/>
    </source>
</evidence>
<keyword evidence="7 10" id="KW-0326">Glycosidase</keyword>
<sequence>MFYRLTRKGFFALTLTLLLMIAVSSMFLTKASADTTLGSAAAAKGRVFGTAVANNHLSESQYASTLDTEFTGVTPENEMKWDTTESSQGSFNFSSADAIVSHAQSHNMKIRGHTLVWYSQLPSWVSNISSSSTLLQVMNNHITTEMNHFKGKIWYWDVVNEAFNDDGSRRSTNNVFQQKIGNSYIEQAFITAHAADPNAKLCYNDYNTDGINAKSNAILAMVQDFKSRGIPIDCVGFQSHLIVGQVPSDYQANLQRFANAGVDVQITELDIRMPTPASSANLQQQATDYSKVVSACVAVSRCNDITVWGITDKYSWVPNTFSGQGAALLFDDNYNKKPAYNAVIQALGSGTGITPTPTSSNPTPTPTSAITPTPTSTGGASCSVHYAITNQWNTGFGATITITNTGSTAINGWNLQFTFPNGQTITQLWNGSVTQNGSAVTVTNASYNGSIPAGGSPGAQPGFNGSWSGSNSAPTAFTLNGAACSVV</sequence>
<dbReference type="InterPro" id="IPR001000">
    <property type="entry name" value="GH10_dom"/>
</dbReference>
<dbReference type="Pfam" id="PF00331">
    <property type="entry name" value="Glyco_hydro_10"/>
    <property type="match status" value="1"/>
</dbReference>
<evidence type="ECO:0000256" key="2">
    <source>
        <dbReference type="ARBA" id="ARBA00007495"/>
    </source>
</evidence>
<organism evidence="14 15">
    <name type="scientific">Reticulibacter mediterranei</name>
    <dbReference type="NCBI Taxonomy" id="2778369"/>
    <lineage>
        <taxon>Bacteria</taxon>
        <taxon>Bacillati</taxon>
        <taxon>Chloroflexota</taxon>
        <taxon>Ktedonobacteria</taxon>
        <taxon>Ktedonobacterales</taxon>
        <taxon>Reticulibacteraceae</taxon>
        <taxon>Reticulibacter</taxon>
    </lineage>
</organism>
<evidence type="ECO:0000256" key="6">
    <source>
        <dbReference type="ARBA" id="ARBA00023277"/>
    </source>
</evidence>
<evidence type="ECO:0000256" key="7">
    <source>
        <dbReference type="ARBA" id="ARBA00023295"/>
    </source>
</evidence>
<name>A0A8J3IJU1_9CHLR</name>
<dbReference type="PRINTS" id="PR00134">
    <property type="entry name" value="GLHYDRLASE10"/>
</dbReference>
<keyword evidence="8 10" id="KW-0624">Polysaccharide degradation</keyword>
<reference evidence="14" key="1">
    <citation type="submission" date="2020-10" db="EMBL/GenBank/DDBJ databases">
        <title>Taxonomic study of unclassified bacteria belonging to the class Ktedonobacteria.</title>
        <authorList>
            <person name="Yabe S."/>
            <person name="Wang C.M."/>
            <person name="Zheng Y."/>
            <person name="Sakai Y."/>
            <person name="Cavaletti L."/>
            <person name="Monciardini P."/>
            <person name="Donadio S."/>
        </authorList>
    </citation>
    <scope>NUCLEOTIDE SEQUENCE</scope>
    <source>
        <strain evidence="14">ID150040</strain>
    </source>
</reference>
<dbReference type="Proteomes" id="UP000597444">
    <property type="component" value="Unassembled WGS sequence"/>
</dbReference>
<dbReference type="InterPro" id="IPR008965">
    <property type="entry name" value="CBM2/CBM3_carb-bd_dom_sf"/>
</dbReference>
<dbReference type="InterPro" id="IPR012291">
    <property type="entry name" value="CBM2_carb-bd_dom_sf"/>
</dbReference>
<gene>
    <name evidence="14" type="ORF">KSF_021480</name>
</gene>
<comment type="similarity">
    <text evidence="2 10">Belongs to the glycosyl hydrolase 10 (cellulase F) family.</text>
</comment>
<evidence type="ECO:0000256" key="4">
    <source>
        <dbReference type="ARBA" id="ARBA00022729"/>
    </source>
</evidence>
<dbReference type="GO" id="GO:0031176">
    <property type="term" value="F:endo-1,4-beta-xylanase activity"/>
    <property type="evidence" value="ECO:0007669"/>
    <property type="project" value="UniProtKB-EC"/>
</dbReference>
<keyword evidence="6 10" id="KW-0119">Carbohydrate metabolism</keyword>
<dbReference type="EMBL" id="BNJK01000001">
    <property type="protein sequence ID" value="GHO92100.1"/>
    <property type="molecule type" value="Genomic_DNA"/>
</dbReference>
<keyword evidence="5 10" id="KW-0378">Hydrolase</keyword>
<dbReference type="SMART" id="SM00633">
    <property type="entry name" value="Glyco_10"/>
    <property type="match status" value="1"/>
</dbReference>
<proteinExistence type="inferred from homology"/>
<dbReference type="RefSeq" id="WP_220202959.1">
    <property type="nucleotide sequence ID" value="NZ_BNJK01000001.1"/>
</dbReference>
<keyword evidence="15" id="KW-1185">Reference proteome</keyword>
<evidence type="ECO:0000256" key="8">
    <source>
        <dbReference type="ARBA" id="ARBA00023326"/>
    </source>
</evidence>
<dbReference type="InterPro" id="IPR031158">
    <property type="entry name" value="GH10_AS"/>
</dbReference>
<dbReference type="PANTHER" id="PTHR31490:SF88">
    <property type="entry name" value="BETA-XYLANASE"/>
    <property type="match status" value="1"/>
</dbReference>
<dbReference type="InterPro" id="IPR001919">
    <property type="entry name" value="CBD2"/>
</dbReference>
<dbReference type="SUPFAM" id="SSF51445">
    <property type="entry name" value="(Trans)glycosidases"/>
    <property type="match status" value="1"/>
</dbReference>
<evidence type="ECO:0000256" key="10">
    <source>
        <dbReference type="RuleBase" id="RU361174"/>
    </source>
</evidence>
<dbReference type="PROSITE" id="PS00591">
    <property type="entry name" value="GH10_1"/>
    <property type="match status" value="1"/>
</dbReference>
<dbReference type="PROSITE" id="PS51760">
    <property type="entry name" value="GH10_2"/>
    <property type="match status" value="1"/>
</dbReference>
<keyword evidence="3" id="KW-0858">Xylan degradation</keyword>
<dbReference type="InterPro" id="IPR044846">
    <property type="entry name" value="GH10"/>
</dbReference>
<dbReference type="Gene3D" id="3.20.20.80">
    <property type="entry name" value="Glycosidases"/>
    <property type="match status" value="1"/>
</dbReference>
<dbReference type="GO" id="GO:0045493">
    <property type="term" value="P:xylan catabolic process"/>
    <property type="evidence" value="ECO:0007669"/>
    <property type="project" value="UniProtKB-KW"/>
</dbReference>
<accession>A0A8J3IJU1</accession>
<dbReference type="AlphaFoldDB" id="A0A8J3IJU1"/>
<evidence type="ECO:0000256" key="11">
    <source>
        <dbReference type="SAM" id="MobiDB-lite"/>
    </source>
</evidence>
<dbReference type="PROSITE" id="PS51173">
    <property type="entry name" value="CBM2"/>
    <property type="match status" value="1"/>
</dbReference>
<dbReference type="EC" id="3.2.1.8" evidence="10"/>
<evidence type="ECO:0000256" key="1">
    <source>
        <dbReference type="ARBA" id="ARBA00000681"/>
    </source>
</evidence>
<dbReference type="SUPFAM" id="SSF49384">
    <property type="entry name" value="Carbohydrate-binding domain"/>
    <property type="match status" value="1"/>
</dbReference>
<protein>
    <recommendedName>
        <fullName evidence="10">Beta-xylanase</fullName>
        <ecNumber evidence="10">3.2.1.8</ecNumber>
    </recommendedName>
</protein>
<feature type="domain" description="GH10" evidence="13">
    <location>
        <begin position="31"/>
        <end position="346"/>
    </location>
</feature>
<dbReference type="InterPro" id="IPR017853">
    <property type="entry name" value="GH"/>
</dbReference>
<comment type="caution">
    <text evidence="14">The sequence shown here is derived from an EMBL/GenBank/DDBJ whole genome shotgun (WGS) entry which is preliminary data.</text>
</comment>
<dbReference type="PANTHER" id="PTHR31490">
    <property type="entry name" value="GLYCOSYL HYDROLASE"/>
    <property type="match status" value="1"/>
</dbReference>
<evidence type="ECO:0000256" key="5">
    <source>
        <dbReference type="ARBA" id="ARBA00022801"/>
    </source>
</evidence>